<feature type="compositionally biased region" description="Low complexity" evidence="1">
    <location>
        <begin position="269"/>
        <end position="280"/>
    </location>
</feature>
<feature type="compositionally biased region" description="Low complexity" evidence="1">
    <location>
        <begin position="299"/>
        <end position="314"/>
    </location>
</feature>
<gene>
    <name evidence="2" type="ORF">EAH_00041580</name>
</gene>
<feature type="compositionally biased region" description="Basic and acidic residues" evidence="1">
    <location>
        <begin position="256"/>
        <end position="268"/>
    </location>
</feature>
<dbReference type="Proteomes" id="UP000018050">
    <property type="component" value="Unassembled WGS sequence"/>
</dbReference>
<protein>
    <submittedName>
        <fullName evidence="2">Uncharacterized protein</fullName>
    </submittedName>
</protein>
<dbReference type="OMA" id="EWQHEET"/>
<keyword evidence="3" id="KW-1185">Reference proteome</keyword>
<name>U6GVQ8_EIMAC</name>
<feature type="region of interest" description="Disordered" evidence="1">
    <location>
        <begin position="1"/>
        <end position="314"/>
    </location>
</feature>
<dbReference type="AlphaFoldDB" id="U6GVQ8"/>
<dbReference type="RefSeq" id="XP_013247241.1">
    <property type="nucleotide sequence ID" value="XM_013391787.1"/>
</dbReference>
<reference evidence="2" key="1">
    <citation type="submission" date="2013-10" db="EMBL/GenBank/DDBJ databases">
        <title>Genomic analysis of the causative agents of coccidiosis in chickens.</title>
        <authorList>
            <person name="Reid A.J."/>
            <person name="Blake D."/>
            <person name="Billington K."/>
            <person name="Browne H."/>
            <person name="Dunn M."/>
            <person name="Hung S."/>
            <person name="Kawahara F."/>
            <person name="Miranda-Saavedra D."/>
            <person name="Mourier T."/>
            <person name="Nagra H."/>
            <person name="Otto T.D."/>
            <person name="Rawlings N."/>
            <person name="Sanchez A."/>
            <person name="Sanders M."/>
            <person name="Subramaniam C."/>
            <person name="Tay Y."/>
            <person name="Dear P."/>
            <person name="Doerig C."/>
            <person name="Gruber A."/>
            <person name="Parkinson J."/>
            <person name="Shirley M."/>
            <person name="Wan K.L."/>
            <person name="Berriman M."/>
            <person name="Tomley F."/>
            <person name="Pain A."/>
        </authorList>
    </citation>
    <scope>NUCLEOTIDE SEQUENCE [LARGE SCALE GENOMIC DNA]</scope>
    <source>
        <strain evidence="2">Houghton</strain>
    </source>
</reference>
<evidence type="ECO:0000313" key="2">
    <source>
        <dbReference type="EMBL" id="CDI83662.1"/>
    </source>
</evidence>
<sequence>MQIIGRREPTAPSRRLAGQGSSCRPRQRRYGTSGVQGGERPRSLEGGLRRRRHGHPGEPSLPTAFSFPWFVGGGNPHWEEPLGEPPPPYEDLGYREPDETSTTRRGTRGDSGNTRSWFGGDGGDDMRSELPDSKPMTSTEYGIGGGRVQWQNDDGQDQGEQGLAAGGAPTEVTRGSGQGQPSDRLGGDPAGGTADASDRVGPPSQKGSPTRQSRPPGGVLGDVQQRKRSVSSSGEPLGASSGSGAWALWEVPGAHQDPHDNSGGRTPEETATAGASGGPAAEDEPGGEAESTEGEAQDRTAPAAAAPSSRRTSVVARLKSAAGGVGKRVRDALRRRRGQFPPRDFPQISCPEAKRELTHLVSLIGSLGKQRRGHRLGHCSLLCGGVFFEFSISEGQLGQTAEYLGDFVSMVVGAFGDEEGECSLQQTLSFESDSDSGLSGSIIVTCSGEQESF</sequence>
<reference evidence="2" key="2">
    <citation type="submission" date="2013-10" db="EMBL/GenBank/DDBJ databases">
        <authorList>
            <person name="Aslett M."/>
        </authorList>
    </citation>
    <scope>NUCLEOTIDE SEQUENCE [LARGE SCALE GENOMIC DNA]</scope>
    <source>
        <strain evidence="2">Houghton</strain>
    </source>
</reference>
<feature type="compositionally biased region" description="Basic and acidic residues" evidence="1">
    <location>
        <begin position="92"/>
        <end position="102"/>
    </location>
</feature>
<evidence type="ECO:0000256" key="1">
    <source>
        <dbReference type="SAM" id="MobiDB-lite"/>
    </source>
</evidence>
<evidence type="ECO:0000313" key="3">
    <source>
        <dbReference type="Proteomes" id="UP000018050"/>
    </source>
</evidence>
<dbReference type="EMBL" id="HG673461">
    <property type="protein sequence ID" value="CDI83662.1"/>
    <property type="molecule type" value="Genomic_DNA"/>
</dbReference>
<organism evidence="2 3">
    <name type="scientific">Eimeria acervulina</name>
    <name type="common">Coccidian parasite</name>
    <dbReference type="NCBI Taxonomy" id="5801"/>
    <lineage>
        <taxon>Eukaryota</taxon>
        <taxon>Sar</taxon>
        <taxon>Alveolata</taxon>
        <taxon>Apicomplexa</taxon>
        <taxon>Conoidasida</taxon>
        <taxon>Coccidia</taxon>
        <taxon>Eucoccidiorida</taxon>
        <taxon>Eimeriorina</taxon>
        <taxon>Eimeriidae</taxon>
        <taxon>Eimeria</taxon>
    </lineage>
</organism>
<accession>U6GVQ8</accession>
<feature type="compositionally biased region" description="Acidic residues" evidence="1">
    <location>
        <begin position="281"/>
        <end position="295"/>
    </location>
</feature>
<dbReference type="VEuPathDB" id="ToxoDB:EAH_00041580"/>
<feature type="compositionally biased region" description="Low complexity" evidence="1">
    <location>
        <begin position="149"/>
        <end position="168"/>
    </location>
</feature>
<proteinExistence type="predicted"/>
<dbReference type="GeneID" id="25272228"/>